<organism evidence="2 3">
    <name type="scientific">Faecalibacterium hattorii</name>
    <dbReference type="NCBI Taxonomy" id="2935520"/>
    <lineage>
        <taxon>Bacteria</taxon>
        <taxon>Bacillati</taxon>
        <taxon>Bacillota</taxon>
        <taxon>Clostridia</taxon>
        <taxon>Eubacteriales</taxon>
        <taxon>Oscillospiraceae</taxon>
        <taxon>Faecalibacterium</taxon>
    </lineage>
</organism>
<accession>A0A329UMB8</accession>
<evidence type="ECO:0000313" key="2">
    <source>
        <dbReference type="EMBL" id="RAW62429.1"/>
    </source>
</evidence>
<dbReference type="InterPro" id="IPR012349">
    <property type="entry name" value="Split_barrel_FMN-bd"/>
</dbReference>
<evidence type="ECO:0000313" key="3">
    <source>
        <dbReference type="Proteomes" id="UP000250429"/>
    </source>
</evidence>
<dbReference type="RefSeq" id="WP_112144476.1">
    <property type="nucleotide sequence ID" value="NZ_PRLC01000005.1"/>
</dbReference>
<comment type="caution">
    <text evidence="2">The sequence shown here is derived from an EMBL/GenBank/DDBJ whole genome shotgun (WGS) entry which is preliminary data.</text>
</comment>
<dbReference type="Proteomes" id="UP000250429">
    <property type="component" value="Unassembled WGS sequence"/>
</dbReference>
<dbReference type="InterPro" id="IPR011576">
    <property type="entry name" value="Pyridox_Oxase_N"/>
</dbReference>
<reference evidence="2 3" key="1">
    <citation type="submission" date="2018-02" db="EMBL/GenBank/DDBJ databases">
        <title>Complete genome sequencing of Faecalibacterium prausnitzii strains isolated from the human gut.</title>
        <authorList>
            <person name="Fitzgerald B.C."/>
            <person name="Shkoporov A.N."/>
            <person name="Ross P.R."/>
            <person name="Hill C."/>
        </authorList>
    </citation>
    <scope>NUCLEOTIDE SEQUENCE [LARGE SCALE GENOMIC DNA]</scope>
    <source>
        <strain evidence="2 3">APC922/41-1</strain>
    </source>
</reference>
<proteinExistence type="predicted"/>
<keyword evidence="3" id="KW-1185">Reference proteome</keyword>
<dbReference type="EMBL" id="PRLC01000005">
    <property type="protein sequence ID" value="RAW62429.1"/>
    <property type="molecule type" value="Genomic_DNA"/>
</dbReference>
<evidence type="ECO:0000259" key="1">
    <source>
        <dbReference type="Pfam" id="PF01243"/>
    </source>
</evidence>
<protein>
    <submittedName>
        <fullName evidence="2">NimC/NimA family protein</fullName>
    </submittedName>
</protein>
<name>A0A329UMB8_9FIRM</name>
<sequence>MSKAYEFLKECGAFFVLSINGDYPAGRPFGAVMEVGDDLYLSTNDMNDAHKQMRENEHIQIVAKKAESREWIRITGIATECDNQALKQRMLEECPILQQRFGAVGMEHFIMFKVKVENVEIK</sequence>
<dbReference type="Pfam" id="PF01243">
    <property type="entry name" value="PNPOx_N"/>
    <property type="match status" value="1"/>
</dbReference>
<dbReference type="AlphaFoldDB" id="A0A329UMB8"/>
<dbReference type="Gene3D" id="2.30.110.10">
    <property type="entry name" value="Electron Transport, Fmn-binding Protein, Chain A"/>
    <property type="match status" value="1"/>
</dbReference>
<feature type="domain" description="Pyridoxamine 5'-phosphate oxidase N-terminal" evidence="1">
    <location>
        <begin position="5"/>
        <end position="118"/>
    </location>
</feature>
<dbReference type="SUPFAM" id="SSF50475">
    <property type="entry name" value="FMN-binding split barrel"/>
    <property type="match status" value="1"/>
</dbReference>
<gene>
    <name evidence="2" type="ORF">C4N23_04885</name>
</gene>